<evidence type="ECO:0000313" key="9">
    <source>
        <dbReference type="Proteomes" id="UP000035100"/>
    </source>
</evidence>
<dbReference type="OrthoDB" id="9770347at2"/>
<dbReference type="Proteomes" id="UP000035100">
    <property type="component" value="Unassembled WGS sequence"/>
</dbReference>
<dbReference type="CDD" id="cd13127">
    <property type="entry name" value="MATE_tuaB_like"/>
    <property type="match status" value="1"/>
</dbReference>
<proteinExistence type="inferred from homology"/>
<organism evidence="8 9">
    <name type="scientific">Wenxinia marina DSM 24838</name>
    <dbReference type="NCBI Taxonomy" id="1123501"/>
    <lineage>
        <taxon>Bacteria</taxon>
        <taxon>Pseudomonadati</taxon>
        <taxon>Pseudomonadota</taxon>
        <taxon>Alphaproteobacteria</taxon>
        <taxon>Rhodobacterales</taxon>
        <taxon>Roseobacteraceae</taxon>
        <taxon>Wenxinia</taxon>
    </lineage>
</organism>
<evidence type="ECO:0000256" key="6">
    <source>
        <dbReference type="ARBA" id="ARBA00023136"/>
    </source>
</evidence>
<keyword evidence="3" id="KW-1003">Cell membrane</keyword>
<dbReference type="EMBL" id="AONG01000010">
    <property type="protein sequence ID" value="KIQ69280.1"/>
    <property type="molecule type" value="Genomic_DNA"/>
</dbReference>
<feature type="transmembrane region" description="Helical" evidence="7">
    <location>
        <begin position="85"/>
        <end position="111"/>
    </location>
</feature>
<dbReference type="InterPro" id="IPR050833">
    <property type="entry name" value="Poly_Biosynth_Transport"/>
</dbReference>
<dbReference type="PANTHER" id="PTHR30250:SF10">
    <property type="entry name" value="LIPOPOLYSACCHARIDE BIOSYNTHESIS PROTEIN WZXC"/>
    <property type="match status" value="1"/>
</dbReference>
<feature type="transmembrane region" description="Helical" evidence="7">
    <location>
        <begin position="449"/>
        <end position="468"/>
    </location>
</feature>
<keyword evidence="5 7" id="KW-1133">Transmembrane helix</keyword>
<accession>A0A0D0NLX6</accession>
<evidence type="ECO:0000256" key="1">
    <source>
        <dbReference type="ARBA" id="ARBA00004651"/>
    </source>
</evidence>
<dbReference type="GO" id="GO:0005886">
    <property type="term" value="C:plasma membrane"/>
    <property type="evidence" value="ECO:0007669"/>
    <property type="project" value="UniProtKB-SubCell"/>
</dbReference>
<evidence type="ECO:0000256" key="2">
    <source>
        <dbReference type="ARBA" id="ARBA00007430"/>
    </source>
</evidence>
<evidence type="ECO:0000256" key="7">
    <source>
        <dbReference type="SAM" id="Phobius"/>
    </source>
</evidence>
<feature type="transmembrane region" description="Helical" evidence="7">
    <location>
        <begin position="176"/>
        <end position="194"/>
    </location>
</feature>
<feature type="transmembrane region" description="Helical" evidence="7">
    <location>
        <begin position="360"/>
        <end position="381"/>
    </location>
</feature>
<feature type="transmembrane region" description="Helical" evidence="7">
    <location>
        <begin position="117"/>
        <end position="138"/>
    </location>
</feature>
<dbReference type="AlphaFoldDB" id="A0A0D0NLX6"/>
<dbReference type="RefSeq" id="WP_018303217.1">
    <property type="nucleotide sequence ID" value="NZ_KB902292.1"/>
</dbReference>
<evidence type="ECO:0000256" key="4">
    <source>
        <dbReference type="ARBA" id="ARBA00022692"/>
    </source>
</evidence>
<feature type="transmembrane region" description="Helical" evidence="7">
    <location>
        <begin position="150"/>
        <end position="170"/>
    </location>
</feature>
<dbReference type="STRING" id="1123501.Wenmar_02351"/>
<keyword evidence="9" id="KW-1185">Reference proteome</keyword>
<evidence type="ECO:0000313" key="8">
    <source>
        <dbReference type="EMBL" id="KIQ69280.1"/>
    </source>
</evidence>
<reference evidence="8 9" key="1">
    <citation type="submission" date="2013-01" db="EMBL/GenBank/DDBJ databases">
        <authorList>
            <person name="Fiebig A."/>
            <person name="Goeker M."/>
            <person name="Klenk H.-P.P."/>
        </authorList>
    </citation>
    <scope>NUCLEOTIDE SEQUENCE [LARGE SCALE GENOMIC DNA]</scope>
    <source>
        <strain evidence="8 9">DSM 24838</strain>
    </source>
</reference>
<feature type="transmembrane region" description="Helical" evidence="7">
    <location>
        <begin position="293"/>
        <end position="318"/>
    </location>
</feature>
<evidence type="ECO:0000256" key="5">
    <source>
        <dbReference type="ARBA" id="ARBA00022989"/>
    </source>
</evidence>
<name>A0A0D0NLX6_9RHOB</name>
<dbReference type="Pfam" id="PF13440">
    <property type="entry name" value="Polysacc_synt_3"/>
    <property type="match status" value="1"/>
</dbReference>
<evidence type="ECO:0000256" key="3">
    <source>
        <dbReference type="ARBA" id="ARBA00022475"/>
    </source>
</evidence>
<comment type="subcellular location">
    <subcellularLocation>
        <location evidence="1">Cell membrane</location>
        <topology evidence="1">Multi-pass membrane protein</topology>
    </subcellularLocation>
</comment>
<keyword evidence="6 7" id="KW-0472">Membrane</keyword>
<gene>
    <name evidence="8" type="ORF">Wenmar_02351</name>
</gene>
<keyword evidence="4 7" id="KW-0812">Transmembrane</keyword>
<protein>
    <submittedName>
        <fullName evidence="8">Membrane protein involved in the export of O-antigen and teichoic acid</fullName>
    </submittedName>
</protein>
<dbReference type="PANTHER" id="PTHR30250">
    <property type="entry name" value="PST FAMILY PREDICTED COLANIC ACID TRANSPORTER"/>
    <property type="match status" value="1"/>
</dbReference>
<sequence>MFDPPKGPTGQSVSRGLFSTGMAQAIRIVLQMVSVIVLSRLLSPDDFGLVAMTTPIIVFMGFFQNLGLTQATVQRERIGHDEVNFLFWINIAASVAVALIVILISPLAAAFYAEPRIGPLIAAMALPVLLTGASAQHLALLNRRMMFDRLAIIETLAGVANLVVAIVWAWLSPTYWALWGASAATAVVMLICSITSNPWRPTRPGFASDGLQMVVFGADLTGFSLSNFFARNFDNVLIGRVWGGVELGYYERAYKLLLFPLQQITNPLSRVMVPTLSRMQAEPARYRVAYLRVIRLVLFLVLPGVAMGIASADILVPFLLGEQWRPSAAMFAALGFAGLVQPLNNPAGWLFISQGRSREFLYLGIATASLAVAAFSIGIFWGAVGVAVAYAISEYLKTPVLWWYVGRQGPIGARDILTECWPFVFGAHLAVGILWLMHQHLPASPAHHLIAATLMAYITVACVAALTASGKQAFRELALIFAAGLRRLPLPAK</sequence>
<comment type="similarity">
    <text evidence="2">Belongs to the polysaccharide synthase family.</text>
</comment>
<comment type="caution">
    <text evidence="8">The sequence shown here is derived from an EMBL/GenBank/DDBJ whole genome shotgun (WGS) entry which is preliminary data.</text>
</comment>
<feature type="transmembrane region" description="Helical" evidence="7">
    <location>
        <begin position="387"/>
        <end position="404"/>
    </location>
</feature>
<dbReference type="PATRIC" id="fig|1123501.6.peg.2461"/>
<feature type="transmembrane region" description="Helical" evidence="7">
    <location>
        <begin position="49"/>
        <end position="73"/>
    </location>
</feature>
<feature type="transmembrane region" description="Helical" evidence="7">
    <location>
        <begin position="416"/>
        <end position="437"/>
    </location>
</feature>